<evidence type="ECO:0000256" key="2">
    <source>
        <dbReference type="SAM" id="MobiDB-lite"/>
    </source>
</evidence>
<dbReference type="GO" id="GO:0003700">
    <property type="term" value="F:DNA-binding transcription factor activity"/>
    <property type="evidence" value="ECO:0007669"/>
    <property type="project" value="InterPro"/>
</dbReference>
<evidence type="ECO:0000313" key="5">
    <source>
        <dbReference type="Proteomes" id="UP000498740"/>
    </source>
</evidence>
<dbReference type="InterPro" id="IPR000551">
    <property type="entry name" value="MerR-type_HTH_dom"/>
</dbReference>
<feature type="region of interest" description="Disordered" evidence="2">
    <location>
        <begin position="313"/>
        <end position="340"/>
    </location>
</feature>
<dbReference type="PANTHER" id="PTHR30204:SF93">
    <property type="entry name" value="HTH MERR-TYPE DOMAIN-CONTAINING PROTEIN"/>
    <property type="match status" value="1"/>
</dbReference>
<dbReference type="AlphaFoldDB" id="A0A7J0D419"/>
<name>A0A7J0D419_STRMI</name>
<dbReference type="InterPro" id="IPR009061">
    <property type="entry name" value="DNA-bd_dom_put_sf"/>
</dbReference>
<reference evidence="4 5" key="1">
    <citation type="submission" date="2020-05" db="EMBL/GenBank/DDBJ databases">
        <title>Whole genome shotgun sequence of Streptomyces microflavus NBRC 13062.</title>
        <authorList>
            <person name="Komaki H."/>
            <person name="Tamura T."/>
        </authorList>
    </citation>
    <scope>NUCLEOTIDE SEQUENCE [LARGE SCALE GENOMIC DNA]</scope>
    <source>
        <strain evidence="4 5">NBRC 13062</strain>
    </source>
</reference>
<dbReference type="PRINTS" id="PR00040">
    <property type="entry name" value="HTHMERR"/>
</dbReference>
<accession>A0A7J0D419</accession>
<dbReference type="Pfam" id="PF13411">
    <property type="entry name" value="MerR_1"/>
    <property type="match status" value="1"/>
</dbReference>
<comment type="caution">
    <text evidence="4">The sequence shown here is derived from an EMBL/GenBank/DDBJ whole genome shotgun (WGS) entry which is preliminary data.</text>
</comment>
<feature type="compositionally biased region" description="Low complexity" evidence="2">
    <location>
        <begin position="400"/>
        <end position="429"/>
    </location>
</feature>
<dbReference type="InterPro" id="IPR047057">
    <property type="entry name" value="MerR_fam"/>
</dbReference>
<dbReference type="EMBL" id="BLWD01000002">
    <property type="protein sequence ID" value="GFN09480.1"/>
    <property type="molecule type" value="Genomic_DNA"/>
</dbReference>
<dbReference type="PROSITE" id="PS50937">
    <property type="entry name" value="HTH_MERR_2"/>
    <property type="match status" value="1"/>
</dbReference>
<evidence type="ECO:0000256" key="1">
    <source>
        <dbReference type="ARBA" id="ARBA00023125"/>
    </source>
</evidence>
<proteinExistence type="predicted"/>
<dbReference type="CDD" id="cd00592">
    <property type="entry name" value="HTH_MerR-like"/>
    <property type="match status" value="1"/>
</dbReference>
<dbReference type="SUPFAM" id="SSF46955">
    <property type="entry name" value="Putative DNA-binding domain"/>
    <property type="match status" value="1"/>
</dbReference>
<protein>
    <recommendedName>
        <fullName evidence="3">HTH merR-type domain-containing protein</fullName>
    </recommendedName>
</protein>
<dbReference type="SMART" id="SM00422">
    <property type="entry name" value="HTH_MERR"/>
    <property type="match status" value="1"/>
</dbReference>
<sequence length="439" mass="46395">MFSSHDGLCTIGELAERAGVSVKAVRFYSDRGLLPEASRSAGGHRRYGPDAVERLNLIRSLRGLDLPVPEVRRILDEQDAGDTADALEAAVEGRLSTLGSELRALRWREAALQLVLDCPPDERPDRLRLLGAVSAPPSTAALVRFWRGWLPARMPARSVGAFLEVAVAQPPENPRPSQVLAFARLYAFVTRPCTGSGPCQPGAHDAAGARESAVLYAGLATAYDLAGREMRRGREPRPGEALDGFVDAYANTYGTRDTPGFRRLLAGRLAADPRIDRYWELTAQVLGAPGSAPEPTPGTAHDWLLEALDADLSTGAGPEESGRRVSGGDDGGPHTASVDVDHRPVHESGLVARQPDGGVGDGVRGADATGGVPFIMISPGWAAPSATGGTITPGEMAFTRTPAGRTPRPRPASGSPPHLWSSCRGCRPGCRGGRPRSRG</sequence>
<dbReference type="PANTHER" id="PTHR30204">
    <property type="entry name" value="REDOX-CYCLING DRUG-SENSING TRANSCRIPTIONAL ACTIVATOR SOXR"/>
    <property type="match status" value="1"/>
</dbReference>
<feature type="region of interest" description="Disordered" evidence="2">
    <location>
        <begin position="399"/>
        <end position="439"/>
    </location>
</feature>
<feature type="domain" description="HTH merR-type" evidence="3">
    <location>
        <begin position="8"/>
        <end position="77"/>
    </location>
</feature>
<dbReference type="Proteomes" id="UP000498740">
    <property type="component" value="Unassembled WGS sequence"/>
</dbReference>
<keyword evidence="1" id="KW-0238">DNA-binding</keyword>
<dbReference type="GO" id="GO:0003677">
    <property type="term" value="F:DNA binding"/>
    <property type="evidence" value="ECO:0007669"/>
    <property type="project" value="UniProtKB-KW"/>
</dbReference>
<organism evidence="4 5">
    <name type="scientific">Streptomyces microflavus</name>
    <name type="common">Streptomyces lipmanii</name>
    <dbReference type="NCBI Taxonomy" id="1919"/>
    <lineage>
        <taxon>Bacteria</taxon>
        <taxon>Bacillati</taxon>
        <taxon>Actinomycetota</taxon>
        <taxon>Actinomycetes</taxon>
        <taxon>Kitasatosporales</taxon>
        <taxon>Streptomycetaceae</taxon>
        <taxon>Streptomyces</taxon>
    </lineage>
</organism>
<dbReference type="Gene3D" id="1.10.1660.10">
    <property type="match status" value="1"/>
</dbReference>
<evidence type="ECO:0000313" key="4">
    <source>
        <dbReference type="EMBL" id="GFN09480.1"/>
    </source>
</evidence>
<gene>
    <name evidence="4" type="ORF">Smic_80360</name>
</gene>
<evidence type="ECO:0000259" key="3">
    <source>
        <dbReference type="PROSITE" id="PS50937"/>
    </source>
</evidence>